<evidence type="ECO:0000256" key="1">
    <source>
        <dbReference type="SAM" id="MobiDB-lite"/>
    </source>
</evidence>
<organism evidence="2 3">
    <name type="scientific">Crotalus adamanteus</name>
    <name type="common">Eastern diamondback rattlesnake</name>
    <dbReference type="NCBI Taxonomy" id="8729"/>
    <lineage>
        <taxon>Eukaryota</taxon>
        <taxon>Metazoa</taxon>
        <taxon>Chordata</taxon>
        <taxon>Craniata</taxon>
        <taxon>Vertebrata</taxon>
        <taxon>Euteleostomi</taxon>
        <taxon>Lepidosauria</taxon>
        <taxon>Squamata</taxon>
        <taxon>Bifurcata</taxon>
        <taxon>Unidentata</taxon>
        <taxon>Episquamata</taxon>
        <taxon>Toxicofera</taxon>
        <taxon>Serpentes</taxon>
        <taxon>Colubroidea</taxon>
        <taxon>Viperidae</taxon>
        <taxon>Crotalinae</taxon>
        <taxon>Crotalus</taxon>
    </lineage>
</organism>
<comment type="caution">
    <text evidence="2">The sequence shown here is derived from an EMBL/GenBank/DDBJ whole genome shotgun (WGS) entry which is preliminary data.</text>
</comment>
<evidence type="ECO:0000313" key="3">
    <source>
        <dbReference type="Proteomes" id="UP001474421"/>
    </source>
</evidence>
<accession>A0AAW1C757</accession>
<evidence type="ECO:0000313" key="2">
    <source>
        <dbReference type="EMBL" id="KAK9409858.1"/>
    </source>
</evidence>
<reference evidence="2 3" key="1">
    <citation type="journal article" date="2024" name="Proc. Natl. Acad. Sci. U.S.A.">
        <title>The genetic regulatory architecture and epigenomic basis for age-related changes in rattlesnake venom.</title>
        <authorList>
            <person name="Hogan M.P."/>
            <person name="Holding M.L."/>
            <person name="Nystrom G.S."/>
            <person name="Colston T.J."/>
            <person name="Bartlett D.A."/>
            <person name="Mason A.J."/>
            <person name="Ellsworth S.A."/>
            <person name="Rautsaw R.M."/>
            <person name="Lawrence K.C."/>
            <person name="Strickland J.L."/>
            <person name="He B."/>
            <person name="Fraser P."/>
            <person name="Margres M.J."/>
            <person name="Gilbert D.M."/>
            <person name="Gibbs H.L."/>
            <person name="Parkinson C.L."/>
            <person name="Rokyta D.R."/>
        </authorList>
    </citation>
    <scope>NUCLEOTIDE SEQUENCE [LARGE SCALE GENOMIC DNA]</scope>
    <source>
        <strain evidence="2">DRR0105</strain>
    </source>
</reference>
<dbReference type="Proteomes" id="UP001474421">
    <property type="component" value="Unassembled WGS sequence"/>
</dbReference>
<feature type="region of interest" description="Disordered" evidence="1">
    <location>
        <begin position="1"/>
        <end position="21"/>
    </location>
</feature>
<proteinExistence type="predicted"/>
<dbReference type="AlphaFoldDB" id="A0AAW1C757"/>
<sequence>MEGPGSWEIPTVKSGPHLETL</sequence>
<dbReference type="EMBL" id="JAOTOJ010000001">
    <property type="protein sequence ID" value="KAK9409858.1"/>
    <property type="molecule type" value="Genomic_DNA"/>
</dbReference>
<protein>
    <submittedName>
        <fullName evidence="2">Uncharacterized protein</fullName>
    </submittedName>
</protein>
<name>A0AAW1C757_CROAD</name>
<gene>
    <name evidence="2" type="ORF">NXF25_001033</name>
</gene>
<keyword evidence="3" id="KW-1185">Reference proteome</keyword>